<dbReference type="InterPro" id="IPR036291">
    <property type="entry name" value="NAD(P)-bd_dom_sf"/>
</dbReference>
<dbReference type="OrthoDB" id="9787292at2"/>
<dbReference type="Proteomes" id="UP000295511">
    <property type="component" value="Unassembled WGS sequence"/>
</dbReference>
<feature type="domain" description="NAD-dependent epimerase/dehydratase" evidence="1">
    <location>
        <begin position="1"/>
        <end position="200"/>
    </location>
</feature>
<keyword evidence="3" id="KW-1185">Reference proteome</keyword>
<evidence type="ECO:0000313" key="3">
    <source>
        <dbReference type="Proteomes" id="UP000295511"/>
    </source>
</evidence>
<protein>
    <submittedName>
        <fullName evidence="2">SDR family oxidoreductase</fullName>
    </submittedName>
</protein>
<accession>A0A4R5K5X4</accession>
<dbReference type="GO" id="GO:0005737">
    <property type="term" value="C:cytoplasm"/>
    <property type="evidence" value="ECO:0007669"/>
    <property type="project" value="TreeGrafter"/>
</dbReference>
<proteinExistence type="predicted"/>
<dbReference type="GO" id="GO:0004029">
    <property type="term" value="F:aldehyde dehydrogenase (NAD+) activity"/>
    <property type="evidence" value="ECO:0007669"/>
    <property type="project" value="TreeGrafter"/>
</dbReference>
<name>A0A4R5K5X4_9MICC</name>
<organism evidence="2 3">
    <name type="scientific">Arthrobacter terricola</name>
    <dbReference type="NCBI Taxonomy" id="2547396"/>
    <lineage>
        <taxon>Bacteria</taxon>
        <taxon>Bacillati</taxon>
        <taxon>Actinomycetota</taxon>
        <taxon>Actinomycetes</taxon>
        <taxon>Micrococcales</taxon>
        <taxon>Micrococcaceae</taxon>
        <taxon>Arthrobacter</taxon>
    </lineage>
</organism>
<dbReference type="Gene3D" id="3.40.50.720">
    <property type="entry name" value="NAD(P)-binding Rossmann-like Domain"/>
    <property type="match status" value="1"/>
</dbReference>
<dbReference type="InterPro" id="IPR051783">
    <property type="entry name" value="NAD(P)-dependent_oxidoreduct"/>
</dbReference>
<dbReference type="AlphaFoldDB" id="A0A4R5K5X4"/>
<dbReference type="CDD" id="cd05262">
    <property type="entry name" value="SDR_a7"/>
    <property type="match status" value="1"/>
</dbReference>
<dbReference type="SUPFAM" id="SSF51735">
    <property type="entry name" value="NAD(P)-binding Rossmann-fold domains"/>
    <property type="match status" value="1"/>
</dbReference>
<comment type="caution">
    <text evidence="2">The sequence shown here is derived from an EMBL/GenBank/DDBJ whole genome shotgun (WGS) entry which is preliminary data.</text>
</comment>
<gene>
    <name evidence="2" type="ORF">E1809_24615</name>
</gene>
<reference evidence="2 3" key="1">
    <citation type="submission" date="2019-03" db="EMBL/GenBank/DDBJ databases">
        <title>Whole genome sequence of Arthrobacter sp JH1-1.</title>
        <authorList>
            <person name="Trinh H.N."/>
        </authorList>
    </citation>
    <scope>NUCLEOTIDE SEQUENCE [LARGE SCALE GENOMIC DNA]</scope>
    <source>
        <strain evidence="2 3">JH1-1</strain>
    </source>
</reference>
<dbReference type="RefSeq" id="WP_133206878.1">
    <property type="nucleotide sequence ID" value="NZ_SMRU01000050.1"/>
</dbReference>
<sequence>MGSAVVPELIAAGHEVVGLARSDASALKLEAAGASTVRGGLDDLKVLQDAGRSADAVVHLAFRHDFSDFAAAVAGDAEVVAAIGEGLKGTGKAFVVTSGTPSVPGRFATEQDKAAADSMAGGREAVSDAVLALAGQGVRASVVRLPRSVHGDGDAHGFVARLAGIAVENGVAGYVGDGSARWPAVHVRDAAHLYRLAVESAPAGSVLHAVGDAGIPLREIAEALGRSLGLPAGPVDAGSLGFLGALASIDQPATAALTHSILGWEPRHTGLIADIDAGFYRS</sequence>
<dbReference type="PANTHER" id="PTHR48079:SF6">
    <property type="entry name" value="NAD(P)-BINDING DOMAIN-CONTAINING PROTEIN-RELATED"/>
    <property type="match status" value="1"/>
</dbReference>
<evidence type="ECO:0000259" key="1">
    <source>
        <dbReference type="Pfam" id="PF01370"/>
    </source>
</evidence>
<dbReference type="PANTHER" id="PTHR48079">
    <property type="entry name" value="PROTEIN YEEZ"/>
    <property type="match status" value="1"/>
</dbReference>
<evidence type="ECO:0000313" key="2">
    <source>
        <dbReference type="EMBL" id="TDF87708.1"/>
    </source>
</evidence>
<dbReference type="InterPro" id="IPR001509">
    <property type="entry name" value="Epimerase_deHydtase"/>
</dbReference>
<dbReference type="EMBL" id="SMRU01000050">
    <property type="protein sequence ID" value="TDF87708.1"/>
    <property type="molecule type" value="Genomic_DNA"/>
</dbReference>
<dbReference type="Pfam" id="PF01370">
    <property type="entry name" value="Epimerase"/>
    <property type="match status" value="1"/>
</dbReference>